<evidence type="ECO:0000313" key="2">
    <source>
        <dbReference type="Proteomes" id="UP001589890"/>
    </source>
</evidence>
<proteinExistence type="predicted"/>
<dbReference type="EMBL" id="JBHLTC010000005">
    <property type="protein sequence ID" value="MFC0623293.1"/>
    <property type="molecule type" value="Genomic_DNA"/>
</dbReference>
<evidence type="ECO:0000313" key="1">
    <source>
        <dbReference type="EMBL" id="MFC0623293.1"/>
    </source>
</evidence>
<comment type="caution">
    <text evidence="1">The sequence shown here is derived from an EMBL/GenBank/DDBJ whole genome shotgun (WGS) entry which is preliminary data.</text>
</comment>
<keyword evidence="2" id="KW-1185">Reference proteome</keyword>
<accession>A0ABV6QF87</accession>
<reference evidence="1 2" key="1">
    <citation type="submission" date="2024-09" db="EMBL/GenBank/DDBJ databases">
        <authorList>
            <person name="Sun Q."/>
            <person name="Mori K."/>
        </authorList>
    </citation>
    <scope>NUCLEOTIDE SEQUENCE [LARGE SCALE GENOMIC DNA]</scope>
    <source>
        <strain evidence="1 2">CGMCC 1.15906</strain>
    </source>
</reference>
<name>A0ABV6QF87_9ACTN</name>
<dbReference type="Proteomes" id="UP001589890">
    <property type="component" value="Unassembled WGS sequence"/>
</dbReference>
<protein>
    <submittedName>
        <fullName evidence="1">Uncharacterized protein</fullName>
    </submittedName>
</protein>
<dbReference type="RefSeq" id="WP_380043993.1">
    <property type="nucleotide sequence ID" value="NZ_JBHLTC010000005.1"/>
</dbReference>
<organism evidence="1 2">
    <name type="scientific">Kribbella deserti</name>
    <dbReference type="NCBI Taxonomy" id="1926257"/>
    <lineage>
        <taxon>Bacteria</taxon>
        <taxon>Bacillati</taxon>
        <taxon>Actinomycetota</taxon>
        <taxon>Actinomycetes</taxon>
        <taxon>Propionibacteriales</taxon>
        <taxon>Kribbellaceae</taxon>
        <taxon>Kribbella</taxon>
    </lineage>
</organism>
<gene>
    <name evidence="1" type="ORF">ACFFGN_04420</name>
</gene>
<sequence>MKGVQQVTGRPNTIQQKGFIMTERPFIADQSSPLAAVWEGMAVVDATGAVLGKVEYVKLGDPGAVTTEGQVSPDGDGLFAAFARALTGVEPQVARQTAERLIRTGFCKVDGKGLLDRDLYVAADQIAYVEEDHVRLAVTSDDVPAER</sequence>